<name>A0A6A4GT65_9AGAR</name>
<evidence type="ECO:0000313" key="2">
    <source>
        <dbReference type="EMBL" id="KAE9388593.1"/>
    </source>
</evidence>
<organism evidence="2 3">
    <name type="scientific">Gymnopus androsaceus JB14</name>
    <dbReference type="NCBI Taxonomy" id="1447944"/>
    <lineage>
        <taxon>Eukaryota</taxon>
        <taxon>Fungi</taxon>
        <taxon>Dikarya</taxon>
        <taxon>Basidiomycota</taxon>
        <taxon>Agaricomycotina</taxon>
        <taxon>Agaricomycetes</taxon>
        <taxon>Agaricomycetidae</taxon>
        <taxon>Agaricales</taxon>
        <taxon>Marasmiineae</taxon>
        <taxon>Omphalotaceae</taxon>
        <taxon>Gymnopus</taxon>
    </lineage>
</organism>
<dbReference type="AlphaFoldDB" id="A0A6A4GT65"/>
<sequence length="114" mass="13204">MPTRQGFSKRRNLLDELRRIPIIIRSRSRDHGGAVKDRAKERGALTLTEMQKHHDSCHDKSDIEEGVDYYRAFDRPPPRLQPYQVKMKPRDPGSCVEVTNAWWGSDSEVGTNAW</sequence>
<evidence type="ECO:0000313" key="3">
    <source>
        <dbReference type="Proteomes" id="UP000799118"/>
    </source>
</evidence>
<dbReference type="EMBL" id="ML769735">
    <property type="protein sequence ID" value="KAE9388593.1"/>
    <property type="molecule type" value="Genomic_DNA"/>
</dbReference>
<dbReference type="Proteomes" id="UP000799118">
    <property type="component" value="Unassembled WGS sequence"/>
</dbReference>
<proteinExistence type="predicted"/>
<protein>
    <submittedName>
        <fullName evidence="2">Uncharacterized protein</fullName>
    </submittedName>
</protein>
<reference evidence="2" key="1">
    <citation type="journal article" date="2019" name="Environ. Microbiol.">
        <title>Fungal ecological strategies reflected in gene transcription - a case study of two litter decomposers.</title>
        <authorList>
            <person name="Barbi F."/>
            <person name="Kohler A."/>
            <person name="Barry K."/>
            <person name="Baskaran P."/>
            <person name="Daum C."/>
            <person name="Fauchery L."/>
            <person name="Ihrmark K."/>
            <person name="Kuo A."/>
            <person name="LaButti K."/>
            <person name="Lipzen A."/>
            <person name="Morin E."/>
            <person name="Grigoriev I.V."/>
            <person name="Henrissat B."/>
            <person name="Lindahl B."/>
            <person name="Martin F."/>
        </authorList>
    </citation>
    <scope>NUCLEOTIDE SEQUENCE</scope>
    <source>
        <strain evidence="2">JB14</strain>
    </source>
</reference>
<gene>
    <name evidence="2" type="ORF">BT96DRAFT_429435</name>
</gene>
<keyword evidence="3" id="KW-1185">Reference proteome</keyword>
<evidence type="ECO:0000256" key="1">
    <source>
        <dbReference type="SAM" id="MobiDB-lite"/>
    </source>
</evidence>
<dbReference type="OrthoDB" id="2322499at2759"/>
<feature type="region of interest" description="Disordered" evidence="1">
    <location>
        <begin position="73"/>
        <end position="92"/>
    </location>
</feature>
<accession>A0A6A4GT65</accession>